<dbReference type="KEGG" id="seds:AAY24_17440"/>
<dbReference type="AlphaFoldDB" id="A0A0F7K2N3"/>
<dbReference type="EMBL" id="CP011412">
    <property type="protein sequence ID" value="AKH21829.1"/>
    <property type="molecule type" value="Genomic_DNA"/>
</dbReference>
<evidence type="ECO:0000313" key="1">
    <source>
        <dbReference type="EMBL" id="AKH21829.1"/>
    </source>
</evidence>
<organism evidence="1 2">
    <name type="scientific">Sedimenticola thiotaurini</name>
    <dbReference type="NCBI Taxonomy" id="1543721"/>
    <lineage>
        <taxon>Bacteria</taxon>
        <taxon>Pseudomonadati</taxon>
        <taxon>Pseudomonadota</taxon>
        <taxon>Gammaproteobacteria</taxon>
        <taxon>Chromatiales</taxon>
        <taxon>Sedimenticolaceae</taxon>
        <taxon>Sedimenticola</taxon>
    </lineage>
</organism>
<keyword evidence="2" id="KW-1185">Reference proteome</keyword>
<protein>
    <submittedName>
        <fullName evidence="1">Uncharacterized protein</fullName>
    </submittedName>
</protein>
<accession>A0A0F7K2N3</accession>
<dbReference type="Proteomes" id="UP000034410">
    <property type="component" value="Chromosome"/>
</dbReference>
<reference evidence="1 2" key="1">
    <citation type="journal article" date="2015" name="Genome Announc.">
        <title>Complete Genome Sequence of Sedimenticola thiotaurini Strain SIP-G1, a Polyphosphate- and Polyhydroxyalkanoate-Accumulating Sulfur-Oxidizing Gammaproteobacterium Isolated from Salt Marsh Sediments.</title>
        <authorList>
            <person name="Flood B.E."/>
            <person name="Jones D.S."/>
            <person name="Bailey J.V."/>
        </authorList>
    </citation>
    <scope>NUCLEOTIDE SEQUENCE [LARGE SCALE GENOMIC DNA]</scope>
    <source>
        <strain evidence="1 2">SIP-G1</strain>
    </source>
</reference>
<dbReference type="OrthoDB" id="6638427at2"/>
<name>A0A0F7K2N3_9GAMM</name>
<sequence length="254" mass="28682">MDRSIVIEAALVDILQLKERIDVDILPMDKLDAFLLSRMYSQGQLHPGWNSRSIGQKVITNGEAFVQAILPFSACWYEAKNSTFEYVDPFHVVAGAYYGVPTLSAAEGDKVADVLDAQAKNDESEGAHYVRIGEFSLYVASEGKNRVSLYRDLKRKIGARVFNSSYPPSHHLQLVRTLPFGGVALRYIGNQQGFANRLQRWQAVSMDLAAIPFSESVRLLEAYGVNWGRSQWLIGSPFIDRKVKLYICRRKYAR</sequence>
<proteinExistence type="predicted"/>
<evidence type="ECO:0000313" key="2">
    <source>
        <dbReference type="Proteomes" id="UP000034410"/>
    </source>
</evidence>
<gene>
    <name evidence="1" type="ORF">AAY24_17440</name>
</gene>